<evidence type="ECO:0000256" key="17">
    <source>
        <dbReference type="SAM" id="MobiDB-lite"/>
    </source>
</evidence>
<accession>A0A9W7TBH2</accession>
<proteinExistence type="inferred from homology"/>
<sequence length="1185" mass="134303">MEQLSPEEIRRRRLARLAGGQTSQPSTPLSTPLTSPQRETPPGPLPGPSGASLQSVPPAPSHTLGLNAQNVTPATSPMGASGVAYRSQSSEGVSSLSSSPSNSLETQSQSLSRSQSMDIDTASCEKSMSQVDVDSGIENMEVDDSDRREKRNLAERDSTSNPDISEEHALQLICKILRVSWKEQDRDVIFLPSLAAEFQKNPKDVYSDFKDLIGQILMEALMMSTRTRDCNPFASLTATSQPITAARSPDHHLTLIPPSSQSGSPMMPSAGSFGASSLSSLGASGGGMVGDSGSDRFTIESSKETEMLNYLIERFDSVGMEERKAPKMCSQPVVSQLLSNIRSQCICHAALVLQGALTQPRAPLQPSLLVPYMLCRNLPYGFIQELVRMTHQEEDLFKQIFVPILQGLAQAVKECSFDSDNFKYPLMALAELCEVKYGKTHPICSLITSLPLWCPDPLSPGTGREIQRLSFLGSFFSLSVFAEDDTKVGDKYFSGPAITMENTRVVSQSLQHYLESARGDLFKILHNILLNGETREAALSYMAALVNRNVKKAQMQTDDKLVSTDGFMMNFLWVLQQLSMKIKLDTVDPLYIFHPKCRLNVTPEETRLKATMEELKSWTTELHGDSSKFSEPKFPTECFFLTLHAHHLSILPCCRRYIRRLRAIRDLNRTVEELKNSENQWKDSPLASRHREMLKRCKTQLKKLVRSKACADAGLLDENLLRRCLQFFSMVIQLILRMVEPAYPHVSLPLNPEIPKSFAALPEFYIEDVAEFLLFIVQYFPQVLYEPCTEDIVTFLVVFICSENYIKNPYLIAKLVEVLFVTNPAVQPRTQRFFEMMENHPLSVNQLVPALMKFYTDVEHTGATSEFYDKFTIRYHISTIFKSLWQNIGHQGTFLEEFNSGKQFVRYINMLINDTTFLLDESLESLKRIHEIQEEMKNNEQWDQLPRDQQQSRQSQLTQDERVSRSYLALATETVDMFHILTKQVQKPFLRPELGPRLAAMLNYNLQQLCGPKCRDLKVENPEKYGFEPKKLLDQLTDIYLQLDCARFAKAIADDQRSYSRELFEEVISKMRKAGIKSTIAIEKFKLLSDKVEEIVARNSQSEMDYSDAPDEFKDPLMDTLMSDPVQLPSGNIMDRAIILRHLLNSPTDPFNRQPLNESMLEPVPELKERIQAWMREKQSGRFSQ</sequence>
<keyword evidence="7" id="KW-0963">Cytoplasm</keyword>
<evidence type="ECO:0000313" key="19">
    <source>
        <dbReference type="EMBL" id="KAI7794247.1"/>
    </source>
</evidence>
<feature type="compositionally biased region" description="Polar residues" evidence="17">
    <location>
        <begin position="111"/>
        <end position="132"/>
    </location>
</feature>
<feature type="compositionally biased region" description="Low complexity" evidence="17">
    <location>
        <begin position="87"/>
        <end position="110"/>
    </location>
</feature>
<evidence type="ECO:0000313" key="20">
    <source>
        <dbReference type="Proteomes" id="UP001059041"/>
    </source>
</evidence>
<evidence type="ECO:0000256" key="3">
    <source>
        <dbReference type="ARBA" id="ARBA00004496"/>
    </source>
</evidence>
<dbReference type="PANTHER" id="PTHR13931:SF2">
    <property type="entry name" value="UBIQUITIN CONJUGATION FACTOR E4 B"/>
    <property type="match status" value="1"/>
</dbReference>
<reference evidence="19" key="1">
    <citation type="submission" date="2021-02" db="EMBL/GenBank/DDBJ databases">
        <title>Comparative genomics reveals that relaxation of natural selection precedes convergent phenotypic evolution of cavefish.</title>
        <authorList>
            <person name="Peng Z."/>
        </authorList>
    </citation>
    <scope>NUCLEOTIDE SEQUENCE</scope>
    <source>
        <tissue evidence="19">Muscle</tissue>
    </source>
</reference>
<dbReference type="EC" id="2.3.2.27" evidence="6"/>
<evidence type="ECO:0000256" key="13">
    <source>
        <dbReference type="ARBA" id="ARBA00056267"/>
    </source>
</evidence>
<dbReference type="Pfam" id="PF10408">
    <property type="entry name" value="Ufd2P_core"/>
    <property type="match status" value="1"/>
</dbReference>
<dbReference type="AlphaFoldDB" id="A0A9W7TBH2"/>
<feature type="compositionally biased region" description="Low complexity" evidence="17">
    <location>
        <begin position="943"/>
        <end position="958"/>
    </location>
</feature>
<feature type="region of interest" description="Disordered" evidence="17">
    <location>
        <begin position="1"/>
        <end position="163"/>
    </location>
</feature>
<keyword evidence="9" id="KW-0808">Transferase</keyword>
<name>A0A9W7TBH2_TRIRA</name>
<keyword evidence="10" id="KW-0833">Ubl conjugation pathway</keyword>
<dbReference type="Gene3D" id="3.30.40.10">
    <property type="entry name" value="Zinc/RING finger domain, C3HC4 (zinc finger)"/>
    <property type="match status" value="1"/>
</dbReference>
<dbReference type="EMBL" id="JAFHDT010000021">
    <property type="protein sequence ID" value="KAI7794247.1"/>
    <property type="molecule type" value="Genomic_DNA"/>
</dbReference>
<evidence type="ECO:0000256" key="8">
    <source>
        <dbReference type="ARBA" id="ARBA00022553"/>
    </source>
</evidence>
<evidence type="ECO:0000256" key="16">
    <source>
        <dbReference type="ARBA" id="ARBA00083610"/>
    </source>
</evidence>
<evidence type="ECO:0000256" key="10">
    <source>
        <dbReference type="ARBA" id="ARBA00022786"/>
    </source>
</evidence>
<evidence type="ECO:0000256" key="12">
    <source>
        <dbReference type="ARBA" id="ARBA00023242"/>
    </source>
</evidence>
<evidence type="ECO:0000256" key="7">
    <source>
        <dbReference type="ARBA" id="ARBA00022490"/>
    </source>
</evidence>
<comment type="pathway">
    <text evidence="4">Protein modification; protein ubiquitination.</text>
</comment>
<evidence type="ECO:0000256" key="14">
    <source>
        <dbReference type="ARBA" id="ARBA00072779"/>
    </source>
</evidence>
<feature type="compositionally biased region" description="Low complexity" evidence="17">
    <location>
        <begin position="16"/>
        <end position="37"/>
    </location>
</feature>
<dbReference type="GO" id="GO:0036503">
    <property type="term" value="P:ERAD pathway"/>
    <property type="evidence" value="ECO:0007669"/>
    <property type="project" value="InterPro"/>
</dbReference>
<dbReference type="Proteomes" id="UP001059041">
    <property type="component" value="Linkage Group LG21"/>
</dbReference>
<evidence type="ECO:0000256" key="4">
    <source>
        <dbReference type="ARBA" id="ARBA00004906"/>
    </source>
</evidence>
<dbReference type="InterPro" id="IPR045132">
    <property type="entry name" value="UBE4"/>
</dbReference>
<dbReference type="InterPro" id="IPR013083">
    <property type="entry name" value="Znf_RING/FYVE/PHD"/>
</dbReference>
<gene>
    <name evidence="19" type="ORF">IRJ41_014897</name>
</gene>
<feature type="region of interest" description="Disordered" evidence="17">
    <location>
        <begin position="939"/>
        <end position="959"/>
    </location>
</feature>
<evidence type="ECO:0000259" key="18">
    <source>
        <dbReference type="PROSITE" id="PS51698"/>
    </source>
</evidence>
<evidence type="ECO:0000256" key="1">
    <source>
        <dbReference type="ARBA" id="ARBA00000900"/>
    </source>
</evidence>
<dbReference type="GO" id="GO:0006511">
    <property type="term" value="P:ubiquitin-dependent protein catabolic process"/>
    <property type="evidence" value="ECO:0007669"/>
    <property type="project" value="InterPro"/>
</dbReference>
<dbReference type="CDD" id="cd16658">
    <property type="entry name" value="RING-Ubox_UBE4B"/>
    <property type="match status" value="1"/>
</dbReference>
<evidence type="ECO:0000256" key="2">
    <source>
        <dbReference type="ARBA" id="ARBA00004123"/>
    </source>
</evidence>
<comment type="function">
    <text evidence="13">Ubiquitin-protein ligase that probably functions as an E3 ligase in conjunction with specific E1 and E2 ligases. May also function as an E4 ligase mediating the assembly of polyubiquitin chains on substrates ubiquitinated by another E3 ubiquitin ligase. May regulate myosin assembly in striated muscles together with STUB1 and VCP/p97 by targeting myosin chaperone UNC45B for proteasomal degradation.</text>
</comment>
<dbReference type="PANTHER" id="PTHR13931">
    <property type="entry name" value="UBIQUITINATION FACTOR E4"/>
    <property type="match status" value="1"/>
</dbReference>
<dbReference type="SUPFAM" id="SSF57850">
    <property type="entry name" value="RING/U-box"/>
    <property type="match status" value="1"/>
</dbReference>
<feature type="domain" description="U-box" evidence="18">
    <location>
        <begin position="1108"/>
        <end position="1181"/>
    </location>
</feature>
<dbReference type="GO" id="GO:0000151">
    <property type="term" value="C:ubiquitin ligase complex"/>
    <property type="evidence" value="ECO:0007669"/>
    <property type="project" value="InterPro"/>
</dbReference>
<keyword evidence="11" id="KW-0007">Acetylation</keyword>
<dbReference type="GO" id="GO:0005634">
    <property type="term" value="C:nucleus"/>
    <property type="evidence" value="ECO:0007669"/>
    <property type="project" value="UniProtKB-SubCell"/>
</dbReference>
<feature type="compositionally biased region" description="Basic and acidic residues" evidence="17">
    <location>
        <begin position="145"/>
        <end position="158"/>
    </location>
</feature>
<comment type="similarity">
    <text evidence="5">Belongs to the ubiquitin conjugation factor E4 family.</text>
</comment>
<organism evidence="19 20">
    <name type="scientific">Triplophysa rosa</name>
    <name type="common">Cave loach</name>
    <dbReference type="NCBI Taxonomy" id="992332"/>
    <lineage>
        <taxon>Eukaryota</taxon>
        <taxon>Metazoa</taxon>
        <taxon>Chordata</taxon>
        <taxon>Craniata</taxon>
        <taxon>Vertebrata</taxon>
        <taxon>Euteleostomi</taxon>
        <taxon>Actinopterygii</taxon>
        <taxon>Neopterygii</taxon>
        <taxon>Teleostei</taxon>
        <taxon>Ostariophysi</taxon>
        <taxon>Cypriniformes</taxon>
        <taxon>Nemacheilidae</taxon>
        <taxon>Triplophysa</taxon>
    </lineage>
</organism>
<dbReference type="GO" id="GO:0034450">
    <property type="term" value="F:ubiquitin-ubiquitin ligase activity"/>
    <property type="evidence" value="ECO:0007669"/>
    <property type="project" value="InterPro"/>
</dbReference>
<feature type="compositionally biased region" description="Polar residues" evidence="17">
    <location>
        <begin position="64"/>
        <end position="75"/>
    </location>
</feature>
<dbReference type="GO" id="GO:0005737">
    <property type="term" value="C:cytoplasm"/>
    <property type="evidence" value="ECO:0007669"/>
    <property type="project" value="UniProtKB-SubCell"/>
</dbReference>
<keyword evidence="8" id="KW-0597">Phosphoprotein</keyword>
<comment type="caution">
    <text evidence="19">The sequence shown here is derived from an EMBL/GenBank/DDBJ whole genome shotgun (WGS) entry which is preliminary data.</text>
</comment>
<dbReference type="OrthoDB" id="20295at2759"/>
<evidence type="ECO:0000256" key="15">
    <source>
        <dbReference type="ARBA" id="ARBA00081821"/>
    </source>
</evidence>
<evidence type="ECO:0000256" key="11">
    <source>
        <dbReference type="ARBA" id="ARBA00022990"/>
    </source>
</evidence>
<dbReference type="InterPro" id="IPR003613">
    <property type="entry name" value="Ubox_domain"/>
</dbReference>
<protein>
    <recommendedName>
        <fullName evidence="14">Ubiquitin conjugation factor E4 B</fullName>
        <ecNumber evidence="6">2.3.2.27</ecNumber>
    </recommendedName>
    <alternativeName>
        <fullName evidence="16">RING-type E3 ubiquitin transferase E4 B</fullName>
    </alternativeName>
    <alternativeName>
        <fullName evidence="15">Ubiquitin fusion degradation protein 2</fullName>
    </alternativeName>
</protein>
<dbReference type="SMART" id="SM00504">
    <property type="entry name" value="Ubox"/>
    <property type="match status" value="1"/>
</dbReference>
<dbReference type="InterPro" id="IPR019474">
    <property type="entry name" value="Ub_conjug_fac_E4_core"/>
</dbReference>
<keyword evidence="20" id="KW-1185">Reference proteome</keyword>
<dbReference type="FunFam" id="3.30.40.10:FF:000060">
    <property type="entry name" value="ubiquitin conjugation factor E4 B"/>
    <property type="match status" value="1"/>
</dbReference>
<comment type="catalytic activity">
    <reaction evidence="1">
        <text>S-ubiquitinyl-[E2 ubiquitin-conjugating enzyme]-L-cysteine + [acceptor protein]-L-lysine = [E2 ubiquitin-conjugating enzyme]-L-cysteine + N(6)-ubiquitinyl-[acceptor protein]-L-lysine.</text>
        <dbReference type="EC" id="2.3.2.27"/>
    </reaction>
</comment>
<evidence type="ECO:0000256" key="5">
    <source>
        <dbReference type="ARBA" id="ARBA00007434"/>
    </source>
</evidence>
<keyword evidence="12" id="KW-0539">Nucleus</keyword>
<evidence type="ECO:0000256" key="6">
    <source>
        <dbReference type="ARBA" id="ARBA00012483"/>
    </source>
</evidence>
<dbReference type="Pfam" id="PF04564">
    <property type="entry name" value="U-box"/>
    <property type="match status" value="1"/>
</dbReference>
<dbReference type="PROSITE" id="PS51698">
    <property type="entry name" value="U_BOX"/>
    <property type="match status" value="1"/>
</dbReference>
<evidence type="ECO:0000256" key="9">
    <source>
        <dbReference type="ARBA" id="ARBA00022679"/>
    </source>
</evidence>
<comment type="subcellular location">
    <subcellularLocation>
        <location evidence="3">Cytoplasm</location>
    </subcellularLocation>
    <subcellularLocation>
        <location evidence="2">Nucleus</location>
    </subcellularLocation>
</comment>
<dbReference type="GO" id="GO:0000209">
    <property type="term" value="P:protein polyubiquitination"/>
    <property type="evidence" value="ECO:0007669"/>
    <property type="project" value="TreeGrafter"/>
</dbReference>